<evidence type="ECO:0000256" key="1">
    <source>
        <dbReference type="ARBA" id="ARBA00022723"/>
    </source>
</evidence>
<dbReference type="AlphaFoldDB" id="A0A6G0W7X4"/>
<dbReference type="Pfam" id="PF01852">
    <property type="entry name" value="START"/>
    <property type="match status" value="1"/>
</dbReference>
<dbReference type="Gene3D" id="3.30.40.10">
    <property type="entry name" value="Zinc/RING finger domain, C3HC4 (zinc finger)"/>
    <property type="match status" value="1"/>
</dbReference>
<dbReference type="Pfam" id="PF01363">
    <property type="entry name" value="FYVE"/>
    <property type="match status" value="1"/>
</dbReference>
<comment type="caution">
    <text evidence="7">The sequence shown here is derived from an EMBL/GenBank/DDBJ whole genome shotgun (WGS) entry which is preliminary data.</text>
</comment>
<feature type="domain" description="FYVE-type" evidence="5">
    <location>
        <begin position="271"/>
        <end position="326"/>
    </location>
</feature>
<keyword evidence="2 4" id="KW-0863">Zinc-finger</keyword>
<dbReference type="InterPro" id="IPR000306">
    <property type="entry name" value="Znf_FYVE"/>
</dbReference>
<evidence type="ECO:0000256" key="4">
    <source>
        <dbReference type="PROSITE-ProRule" id="PRU00091"/>
    </source>
</evidence>
<accession>A0A6G0W7X4</accession>
<evidence type="ECO:0000259" key="6">
    <source>
        <dbReference type="PROSITE" id="PS50848"/>
    </source>
</evidence>
<dbReference type="PROSITE" id="PS50178">
    <property type="entry name" value="ZF_FYVE"/>
    <property type="match status" value="1"/>
</dbReference>
<dbReference type="InterPro" id="IPR011011">
    <property type="entry name" value="Znf_FYVE_PHD"/>
</dbReference>
<dbReference type="PANTHER" id="PTHR13510:SF44">
    <property type="entry name" value="RABENOSYN-5"/>
    <property type="match status" value="1"/>
</dbReference>
<proteinExistence type="predicted"/>
<dbReference type="VEuPathDB" id="FungiDB:AeMF1_012369"/>
<reference evidence="7 8" key="1">
    <citation type="submission" date="2019-07" db="EMBL/GenBank/DDBJ databases">
        <title>Genomics analysis of Aphanomyces spp. identifies a new class of oomycete effector associated with host adaptation.</title>
        <authorList>
            <person name="Gaulin E."/>
        </authorList>
    </citation>
    <scope>NUCLEOTIDE SEQUENCE [LARGE SCALE GENOMIC DNA]</scope>
    <source>
        <strain evidence="7 8">ATCC 201684</strain>
    </source>
</reference>
<protein>
    <recommendedName>
        <fullName evidence="9">FYVE-type domain-containing protein</fullName>
    </recommendedName>
</protein>
<evidence type="ECO:0000259" key="5">
    <source>
        <dbReference type="PROSITE" id="PS50178"/>
    </source>
</evidence>
<dbReference type="InterPro" id="IPR002913">
    <property type="entry name" value="START_lipid-bd_dom"/>
</dbReference>
<dbReference type="Gene3D" id="3.30.530.20">
    <property type="match status" value="1"/>
</dbReference>
<name>A0A6G0W7X4_9STRA</name>
<gene>
    <name evidence="7" type="ORF">Ae201684_017779</name>
</gene>
<evidence type="ECO:0000313" key="8">
    <source>
        <dbReference type="Proteomes" id="UP000481153"/>
    </source>
</evidence>
<evidence type="ECO:0000256" key="2">
    <source>
        <dbReference type="ARBA" id="ARBA00022771"/>
    </source>
</evidence>
<dbReference type="SMART" id="SM00064">
    <property type="entry name" value="FYVE"/>
    <property type="match status" value="1"/>
</dbReference>
<dbReference type="GO" id="GO:0008270">
    <property type="term" value="F:zinc ion binding"/>
    <property type="evidence" value="ECO:0007669"/>
    <property type="project" value="UniProtKB-KW"/>
</dbReference>
<keyword evidence="8" id="KW-1185">Reference proteome</keyword>
<dbReference type="SUPFAM" id="SSF55961">
    <property type="entry name" value="Bet v1-like"/>
    <property type="match status" value="1"/>
</dbReference>
<dbReference type="InterPro" id="IPR017455">
    <property type="entry name" value="Znf_FYVE-rel"/>
</dbReference>
<dbReference type="EMBL" id="VJMJ01000312">
    <property type="protein sequence ID" value="KAF0723260.1"/>
    <property type="molecule type" value="Genomic_DNA"/>
</dbReference>
<dbReference type="SUPFAM" id="SSF57903">
    <property type="entry name" value="FYVE/PHD zinc finger"/>
    <property type="match status" value="1"/>
</dbReference>
<dbReference type="Proteomes" id="UP000481153">
    <property type="component" value="Unassembled WGS sequence"/>
</dbReference>
<dbReference type="InterPro" id="IPR013083">
    <property type="entry name" value="Znf_RING/FYVE/PHD"/>
</dbReference>
<dbReference type="GO" id="GO:0008289">
    <property type="term" value="F:lipid binding"/>
    <property type="evidence" value="ECO:0007669"/>
    <property type="project" value="InterPro"/>
</dbReference>
<organism evidence="7 8">
    <name type="scientific">Aphanomyces euteiches</name>
    <dbReference type="NCBI Taxonomy" id="100861"/>
    <lineage>
        <taxon>Eukaryota</taxon>
        <taxon>Sar</taxon>
        <taxon>Stramenopiles</taxon>
        <taxon>Oomycota</taxon>
        <taxon>Saprolegniomycetes</taxon>
        <taxon>Saprolegniales</taxon>
        <taxon>Verrucalvaceae</taxon>
        <taxon>Aphanomyces</taxon>
    </lineage>
</organism>
<keyword evidence="1" id="KW-0479">Metal-binding</keyword>
<dbReference type="CDD" id="cd00065">
    <property type="entry name" value="FYVE_like_SF"/>
    <property type="match status" value="1"/>
</dbReference>
<keyword evidence="3" id="KW-0862">Zinc</keyword>
<evidence type="ECO:0008006" key="9">
    <source>
        <dbReference type="Google" id="ProtNLM"/>
    </source>
</evidence>
<feature type="domain" description="START" evidence="6">
    <location>
        <begin position="18"/>
        <end position="228"/>
    </location>
</feature>
<dbReference type="InterPro" id="IPR023393">
    <property type="entry name" value="START-like_dom_sf"/>
</dbReference>
<evidence type="ECO:0000313" key="7">
    <source>
        <dbReference type="EMBL" id="KAF0723260.1"/>
    </source>
</evidence>
<sequence length="412" mass="47127">MPSDGHLPTNYFDCPPLTQREKNRFVEIGRQSIRTLVNKAKLQGGTYEWKLLKDEAELKIYKGRSHGSSERSVLHCGVMEMVAELEENMELHRYDTTEQAREYVRRFVGSYADVITLDTPLPRHPDRPYDCIKLHWFLAKTPLDGLISRRDFVVLESDMETQIDGRRAWVRSYHSVELDAIPDMRRELNCIRGYMYDTGFVVVESDRPGYLSMTYLADVDIKGNVPSWAHDYSLKFYLRSMNQIDRCMRENRLSRTPFLSRDELCPLYLRSSCALCHRKFGPLRKKTNCFKCGEVVCRACNRRWSVNVNGLEAKVRACVTCSLSSTVAAPKTKRAGVSYVSVTPIRSAHLSSTAGWSMEDDFPAHVEAIPIDLTSNVDSTFAPTAQTIILDTPSMYQSSSLYSQSQIQLDPR</sequence>
<evidence type="ECO:0000256" key="3">
    <source>
        <dbReference type="ARBA" id="ARBA00022833"/>
    </source>
</evidence>
<dbReference type="PROSITE" id="PS50848">
    <property type="entry name" value="START"/>
    <property type="match status" value="1"/>
</dbReference>
<dbReference type="InterPro" id="IPR052727">
    <property type="entry name" value="Rab4/Rab5_effector"/>
</dbReference>
<dbReference type="PANTHER" id="PTHR13510">
    <property type="entry name" value="FYVE-FINGER-CONTAINING RAB5 EFFECTOR PROTEIN RABENOSYN-5-RELATED"/>
    <property type="match status" value="1"/>
</dbReference>